<dbReference type="AlphaFoldDB" id="A0A6J4N9R8"/>
<dbReference type="EMBL" id="CADCUL010000151">
    <property type="protein sequence ID" value="CAA9381509.1"/>
    <property type="molecule type" value="Genomic_DNA"/>
</dbReference>
<dbReference type="Gene3D" id="1.10.275.10">
    <property type="entry name" value="Fumarase/aspartase (N-terminal domain)"/>
    <property type="match status" value="1"/>
</dbReference>
<dbReference type="PANTHER" id="PTHR10362">
    <property type="entry name" value="HISTIDINE AMMONIA-LYASE"/>
    <property type="match status" value="1"/>
</dbReference>
<dbReference type="InterPro" id="IPR024083">
    <property type="entry name" value="Fumarase/histidase_N"/>
</dbReference>
<accession>A0A6J4N9R8</accession>
<reference evidence="2" key="1">
    <citation type="submission" date="2020-02" db="EMBL/GenBank/DDBJ databases">
        <authorList>
            <person name="Meier V. D."/>
        </authorList>
    </citation>
    <scope>NUCLEOTIDE SEQUENCE</scope>
    <source>
        <strain evidence="2">AVDCRST_MAG21</strain>
    </source>
</reference>
<sequence>MPDLRDSQVTLQGRGEARPEDVAAVASGARLRLSASVSARLREERAALDAAIARGAPVYGVTHGLGARSGQLLAVTEPHEFAAQTIRGRAHAVGPALDVTTVRAAIAARVVGFAGGGSGVSPHVAEMLVALLDAGVTPVVPSIGSIGLSDLCQFAHVGLVTIGEGGAVVGDDAETITGAAALRAAAIPPLRLAAKDGLTLCGGNPVAAGAGSLAVVSLRRLVEWAEALLALSMSGFAANPSPLHPEVVRRRGGADMARVAEVLRTLTGSPAAGTHDADIAPLPPRRLQDPVSFRAAAASLAALHRALRLMYDEVTAELNGSGDNPVVVGEEVLPTGNFHTPALAQACDGLALALAAYANSVVGRCQRFLQPALTELPVNLTAGGPDSSGLAPVAKVAQALLLQLRRQASPWAHDAREGAEAVEDDATNASVAAVRLLAMSDLFARLLAVEAVHAAQAVDLRPAPLHGPLATLHAALRQVSPPLAADRSLGAELESLAVVMTTSRPATHPQPGQGD</sequence>
<gene>
    <name evidence="2" type="ORF">AVDCRST_MAG21-1737</name>
</gene>
<dbReference type="InterPro" id="IPR008948">
    <property type="entry name" value="L-Aspartase-like"/>
</dbReference>
<evidence type="ECO:0000256" key="1">
    <source>
        <dbReference type="ARBA" id="ARBA00023239"/>
    </source>
</evidence>
<dbReference type="GO" id="GO:0004397">
    <property type="term" value="F:histidine ammonia-lyase activity"/>
    <property type="evidence" value="ECO:0007669"/>
    <property type="project" value="UniProtKB-EC"/>
</dbReference>
<keyword evidence="1 2" id="KW-0456">Lyase</keyword>
<evidence type="ECO:0000313" key="2">
    <source>
        <dbReference type="EMBL" id="CAA9381509.1"/>
    </source>
</evidence>
<dbReference type="EC" id="4.3.1.3" evidence="2"/>
<dbReference type="Pfam" id="PF00221">
    <property type="entry name" value="Lyase_aromatic"/>
    <property type="match status" value="1"/>
</dbReference>
<dbReference type="Gene3D" id="1.20.200.10">
    <property type="entry name" value="Fumarase/aspartase (Central domain)"/>
    <property type="match status" value="1"/>
</dbReference>
<proteinExistence type="predicted"/>
<dbReference type="InterPro" id="IPR001106">
    <property type="entry name" value="Aromatic_Lyase"/>
</dbReference>
<protein>
    <submittedName>
        <fullName evidence="2">Histidine ammonia-lyase</fullName>
        <ecNumber evidence="2">4.3.1.3</ecNumber>
    </submittedName>
</protein>
<name>A0A6J4N9R8_9ACTN</name>
<dbReference type="SUPFAM" id="SSF48557">
    <property type="entry name" value="L-aspartase-like"/>
    <property type="match status" value="1"/>
</dbReference>
<organism evidence="2">
    <name type="scientific">uncultured Nocardioidaceae bacterium</name>
    <dbReference type="NCBI Taxonomy" id="253824"/>
    <lineage>
        <taxon>Bacteria</taxon>
        <taxon>Bacillati</taxon>
        <taxon>Actinomycetota</taxon>
        <taxon>Actinomycetes</taxon>
        <taxon>Propionibacteriales</taxon>
        <taxon>Nocardioidaceae</taxon>
        <taxon>environmental samples</taxon>
    </lineage>
</organism>